<dbReference type="CDD" id="cd00821">
    <property type="entry name" value="PH"/>
    <property type="match status" value="1"/>
</dbReference>
<dbReference type="Pfam" id="PF00169">
    <property type="entry name" value="PH"/>
    <property type="match status" value="1"/>
</dbReference>
<feature type="compositionally biased region" description="Polar residues" evidence="1">
    <location>
        <begin position="526"/>
        <end position="552"/>
    </location>
</feature>
<dbReference type="SMART" id="SM00233">
    <property type="entry name" value="PH"/>
    <property type="match status" value="1"/>
</dbReference>
<feature type="region of interest" description="Disordered" evidence="1">
    <location>
        <begin position="393"/>
        <end position="417"/>
    </location>
</feature>
<dbReference type="Gene3D" id="2.30.29.30">
    <property type="entry name" value="Pleckstrin-homology domain (PH domain)/Phosphotyrosine-binding domain (PTB)"/>
    <property type="match status" value="1"/>
</dbReference>
<dbReference type="SUPFAM" id="SSF50729">
    <property type="entry name" value="PH domain-like"/>
    <property type="match status" value="1"/>
</dbReference>
<dbReference type="OMA" id="SLECDPW"/>
<accession>T1HQH5</accession>
<dbReference type="InParanoid" id="T1HQH5"/>
<keyword evidence="3" id="KW-1185">Reference proteome</keyword>
<feature type="region of interest" description="Disordered" evidence="1">
    <location>
        <begin position="526"/>
        <end position="610"/>
    </location>
</feature>
<proteinExistence type="predicted"/>
<evidence type="ECO:0000313" key="3">
    <source>
        <dbReference type="Proteomes" id="UP000015103"/>
    </source>
</evidence>
<feature type="compositionally biased region" description="Basic and acidic residues" evidence="1">
    <location>
        <begin position="395"/>
        <end position="417"/>
    </location>
</feature>
<dbReference type="PROSITE" id="PS50003">
    <property type="entry name" value="PH_DOMAIN"/>
    <property type="match status" value="1"/>
</dbReference>
<evidence type="ECO:0000313" key="2">
    <source>
        <dbReference type="EnsemblMetazoa" id="RPRC006299-PA"/>
    </source>
</evidence>
<name>T1HQH5_RHOPR</name>
<dbReference type="InterPro" id="IPR001849">
    <property type="entry name" value="PH_domain"/>
</dbReference>
<dbReference type="EMBL" id="ACPB03009186">
    <property type="status" value="NOT_ANNOTATED_CDS"/>
    <property type="molecule type" value="Genomic_DNA"/>
</dbReference>
<organism evidence="2 3">
    <name type="scientific">Rhodnius prolixus</name>
    <name type="common">Triatomid bug</name>
    <dbReference type="NCBI Taxonomy" id="13249"/>
    <lineage>
        <taxon>Eukaryota</taxon>
        <taxon>Metazoa</taxon>
        <taxon>Ecdysozoa</taxon>
        <taxon>Arthropoda</taxon>
        <taxon>Hexapoda</taxon>
        <taxon>Insecta</taxon>
        <taxon>Pterygota</taxon>
        <taxon>Neoptera</taxon>
        <taxon>Paraneoptera</taxon>
        <taxon>Hemiptera</taxon>
        <taxon>Heteroptera</taxon>
        <taxon>Panheteroptera</taxon>
        <taxon>Cimicomorpha</taxon>
        <taxon>Reduviidae</taxon>
        <taxon>Triatominae</taxon>
        <taxon>Rhodnius</taxon>
    </lineage>
</organism>
<protein>
    <submittedName>
        <fullName evidence="2">PH domain-containing protein</fullName>
    </submittedName>
</protein>
<evidence type="ECO:0000256" key="1">
    <source>
        <dbReference type="SAM" id="MobiDB-lite"/>
    </source>
</evidence>
<reference evidence="2" key="1">
    <citation type="submission" date="2015-05" db="UniProtKB">
        <authorList>
            <consortium name="EnsemblMetazoa"/>
        </authorList>
    </citation>
    <scope>IDENTIFICATION</scope>
</reference>
<dbReference type="AlphaFoldDB" id="T1HQH5"/>
<dbReference type="HOGENOM" id="CLU_344640_0_0_1"/>
<dbReference type="EnsemblMetazoa" id="RPRC006299-RA">
    <property type="protein sequence ID" value="RPRC006299-PA"/>
    <property type="gene ID" value="RPRC006299"/>
</dbReference>
<dbReference type="eggNOG" id="ENOG502SCRV">
    <property type="taxonomic scope" value="Eukaryota"/>
</dbReference>
<dbReference type="Proteomes" id="UP000015103">
    <property type="component" value="Unassembled WGS sequence"/>
</dbReference>
<dbReference type="InterPro" id="IPR011993">
    <property type="entry name" value="PH-like_dom_sf"/>
</dbReference>
<sequence length="821" mass="94177">MKMFKKSFWKIRKKRKSYAVTPKPTMISPNGRKTPIKMAGYLEKKSKMRVVCRWKKLWFVLEGRLLLYYKSQLEYLSLSPCRGTVNMGLAASVIPGKSNEIIVSTRSHTVSLRALNRSDHDIWLQALMDAMCMPNSNHALCCAKPVHHFRYSTGGLDHLENKVEVGYKLSDHANTLSGQLSPLYVKTSQNVASPSVILKTKSISGKENIIERDPADSHRRNTLQNSLTRGIVHDGKDYKVEKLAKKFSKIAVSDTSIPGKFKVTSNDNIKGNMLRRSLSVEEEVNRYSENIYESLKDVNKFESNVISKQARKFVNRVNRSDSDCLMMISREKMNKSHTHFRSEQRIKTSGCSPLPIYERFGETFYGKKTNKPNNGDAVEKLWNLKMKYNSNSRQNFEKEAKSDTDLSIRKHHSPMDDSRNYGTLYKTIGLSKRNSESYDFSNLQEIIKEKTRGSIPLPGAIRSSRTSRSNSILRTLTRLKSSEKSSSDLIKRNSMKKRSLSFLKKIWKRKEPKWEVDSFSSELNNFQEMQGPSSDCDNLSDFSTNDLSTSYDLPQPEPPPDYDQVNGSDDEICQQPPQLPPRFHHTRSASPCHDVPSNNKPVDPEPPPALPIKVRKLRKKNKNTLDFLFHENSDPGLRYLFQDEEYVQENGKENNNELGEMLTKLNEINTAPLASFHLYENGQNSFGVKENEGEEDPDYDIPRPHVSLLSNLRKQSCVSDSIPATHFFSQFEDSLDVITPRHRFEEFTMAPDSLECDPWSLSNEPEAQIESWSLSCDLHERKSMSDNLHHESLYQDSLNPPINHRLNEYMHLQAGYIKLHS</sequence>
<dbReference type="VEuPathDB" id="VectorBase:RPRC006299"/>